<evidence type="ECO:0000313" key="11">
    <source>
        <dbReference type="EMBL" id="THK33142.1"/>
    </source>
</evidence>
<proteinExistence type="inferred from homology"/>
<evidence type="ECO:0000256" key="6">
    <source>
        <dbReference type="ARBA" id="ARBA00022989"/>
    </source>
</evidence>
<dbReference type="Pfam" id="PF02949">
    <property type="entry name" value="7tm_6"/>
    <property type="match status" value="1"/>
</dbReference>
<keyword evidence="5 10" id="KW-0552">Olfaction</keyword>
<keyword evidence="7 10" id="KW-0472">Membrane</keyword>
<dbReference type="GO" id="GO:0007165">
    <property type="term" value="P:signal transduction"/>
    <property type="evidence" value="ECO:0007669"/>
    <property type="project" value="UniProtKB-KW"/>
</dbReference>
<evidence type="ECO:0000313" key="12">
    <source>
        <dbReference type="Proteomes" id="UP000297026"/>
    </source>
</evidence>
<evidence type="ECO:0000256" key="1">
    <source>
        <dbReference type="ARBA" id="ARBA00004651"/>
    </source>
</evidence>
<organism evidence="11 12">
    <name type="scientific">Diachasma alloeum</name>
    <dbReference type="NCBI Taxonomy" id="454923"/>
    <lineage>
        <taxon>Eukaryota</taxon>
        <taxon>Metazoa</taxon>
        <taxon>Ecdysozoa</taxon>
        <taxon>Arthropoda</taxon>
        <taxon>Hexapoda</taxon>
        <taxon>Insecta</taxon>
        <taxon>Pterygota</taxon>
        <taxon>Neoptera</taxon>
        <taxon>Endopterygota</taxon>
        <taxon>Hymenoptera</taxon>
        <taxon>Apocrita</taxon>
        <taxon>Ichneumonoidea</taxon>
        <taxon>Braconidae</taxon>
        <taxon>Opiinae</taxon>
        <taxon>Diachasma</taxon>
    </lineage>
</organism>
<comment type="similarity">
    <text evidence="10">Belongs to the insect chemoreceptor superfamily. Heteromeric odorant receptor channel (TC 1.A.69) family.</text>
</comment>
<sequence>MFKVSDTLLRTLGLSDIHSVFDKTPANKKKNEMVFSLTFAAVFFSILGLVNKAIHEWDHDPYNTLEIIPMIFTTILGWFAGILMHSSTKKIKELLEDLKSSWTRELREGVNDMFIDTARRSIFFTVFYAILIFTLGALYIILPIARRIHHLVFGADNMPVDSNMGLLFIRYPFKVDSVPRYILCTIFEFSCTLFLMISYLGVDTLFHQSTTIVSLLLETVGNKFGEMTLYSNLKTFDRRLLRRLNHVGEQHCELLSYCRRIEEIFNPLIYLTTLLTSANLCVCVISLRSELSKLQLGSAFVTLVQVVAIISQPLIYCNSAENISHWTQNIADTIYSCQWPEQSKSFKKMVQLIMMRAQCNYKFGAHGLFKVNRHLLTQLVHTAWNFFMLLRKKNL</sequence>
<evidence type="ECO:0000256" key="5">
    <source>
        <dbReference type="ARBA" id="ARBA00022725"/>
    </source>
</evidence>
<dbReference type="InterPro" id="IPR004117">
    <property type="entry name" value="7tm6_olfct_rcpt"/>
</dbReference>
<feature type="transmembrane region" description="Helical" evidence="10">
    <location>
        <begin position="122"/>
        <end position="142"/>
    </location>
</feature>
<dbReference type="GO" id="GO:0005549">
    <property type="term" value="F:odorant binding"/>
    <property type="evidence" value="ECO:0007669"/>
    <property type="project" value="InterPro"/>
</dbReference>
<feature type="transmembrane region" description="Helical" evidence="10">
    <location>
        <begin position="67"/>
        <end position="84"/>
    </location>
</feature>
<keyword evidence="12" id="KW-1185">Reference proteome</keyword>
<comment type="caution">
    <text evidence="10">Lacks conserved residue(s) required for the propagation of feature annotation.</text>
</comment>
<feature type="transmembrane region" description="Helical" evidence="10">
    <location>
        <begin position="33"/>
        <end position="55"/>
    </location>
</feature>
<accession>A0A4E0RK59</accession>
<dbReference type="PANTHER" id="PTHR21137">
    <property type="entry name" value="ODORANT RECEPTOR"/>
    <property type="match status" value="1"/>
</dbReference>
<dbReference type="GO" id="GO:0004984">
    <property type="term" value="F:olfactory receptor activity"/>
    <property type="evidence" value="ECO:0007669"/>
    <property type="project" value="InterPro"/>
</dbReference>
<keyword evidence="9 10" id="KW-0807">Transducer</keyword>
<evidence type="ECO:0000256" key="7">
    <source>
        <dbReference type="ARBA" id="ARBA00023136"/>
    </source>
</evidence>
<dbReference type="Proteomes" id="UP000297026">
    <property type="component" value="Unassembled WGS sequence"/>
</dbReference>
<name>A0A4E0RK59_9HYME</name>
<reference evidence="11" key="1">
    <citation type="submission" date="2019-02" db="EMBL/GenBank/DDBJ databases">
        <title>Genome of the parasitoid wasp Diachasma alloeum, an emerging model for ecological speciation and transitions to asexual reproduction.</title>
        <authorList>
            <person name="Robertson H.M."/>
            <person name="Walden K.K."/>
            <person name="Tvedte E.S."/>
            <person name="Hood G.R."/>
            <person name="Feder J.L."/>
            <person name="Forbes A.A."/>
            <person name="Logsdon J.M."/>
            <person name="Mcelroy K.E."/>
        </authorList>
    </citation>
    <scope>NUCLEOTIDE SEQUENCE [LARGE SCALE GENOMIC DNA]</scope>
    <source>
        <strain evidence="11">Michigan</strain>
    </source>
</reference>
<gene>
    <name evidence="11" type="primary">Or184</name>
    <name evidence="11" type="ORF">DALL_DALL000337</name>
</gene>
<feature type="transmembrane region" description="Helical" evidence="10">
    <location>
        <begin position="181"/>
        <end position="202"/>
    </location>
</feature>
<evidence type="ECO:0000256" key="8">
    <source>
        <dbReference type="ARBA" id="ARBA00023170"/>
    </source>
</evidence>
<keyword evidence="3 10" id="KW-0716">Sensory transduction</keyword>
<evidence type="ECO:0000256" key="2">
    <source>
        <dbReference type="ARBA" id="ARBA00022475"/>
    </source>
</evidence>
<comment type="subcellular location">
    <subcellularLocation>
        <location evidence="1 10">Cell membrane</location>
        <topology evidence="1 10">Multi-pass membrane protein</topology>
    </subcellularLocation>
</comment>
<keyword evidence="8 10" id="KW-0675">Receptor</keyword>
<dbReference type="AlphaFoldDB" id="A0A4E0RK59"/>
<dbReference type="PANTHER" id="PTHR21137:SF35">
    <property type="entry name" value="ODORANT RECEPTOR 19A-RELATED"/>
    <property type="match status" value="1"/>
</dbReference>
<evidence type="ECO:0000256" key="4">
    <source>
        <dbReference type="ARBA" id="ARBA00022692"/>
    </source>
</evidence>
<feature type="transmembrane region" description="Helical" evidence="10">
    <location>
        <begin position="294"/>
        <end position="315"/>
    </location>
</feature>
<protein>
    <recommendedName>
        <fullName evidence="10">Odorant receptor</fullName>
    </recommendedName>
</protein>
<evidence type="ECO:0000256" key="3">
    <source>
        <dbReference type="ARBA" id="ARBA00022606"/>
    </source>
</evidence>
<feature type="transmembrane region" description="Helical" evidence="10">
    <location>
        <begin position="268"/>
        <end position="287"/>
    </location>
</feature>
<evidence type="ECO:0000256" key="10">
    <source>
        <dbReference type="RuleBase" id="RU351113"/>
    </source>
</evidence>
<keyword evidence="4 10" id="KW-0812">Transmembrane</keyword>
<dbReference type="EMBL" id="ML158743">
    <property type="protein sequence ID" value="THK33142.1"/>
    <property type="molecule type" value="Genomic_DNA"/>
</dbReference>
<dbReference type="GO" id="GO:0005886">
    <property type="term" value="C:plasma membrane"/>
    <property type="evidence" value="ECO:0007669"/>
    <property type="project" value="UniProtKB-SubCell"/>
</dbReference>
<keyword evidence="2" id="KW-1003">Cell membrane</keyword>
<evidence type="ECO:0000256" key="9">
    <source>
        <dbReference type="ARBA" id="ARBA00023224"/>
    </source>
</evidence>
<keyword evidence="6 10" id="KW-1133">Transmembrane helix</keyword>
<dbReference type="OrthoDB" id="7663575at2759"/>